<evidence type="ECO:0000256" key="2">
    <source>
        <dbReference type="SAM" id="Phobius"/>
    </source>
</evidence>
<dbReference type="RefSeq" id="WP_247067498.1">
    <property type="nucleotide sequence ID" value="NZ_CP094848.1"/>
</dbReference>
<sequence length="265" mass="29000">MTLPWPEWLPQWAQALVLIVGLVFAVLWMLVPFAVIGVKGRLDALAVQIDDLQAELRVMAMSSNSAAIREEAEGASGEPLSEVLRTQDRARDYVQGRNQDHEDPDRTGAAQAAHARPARMLDPEDPQCDIPAYERRASPPAADAPPAATVHVADGDDDRIRSDMPSGPSRPREHAPRSTPPPWQESAQQEQQEQGTQSPSSSPVVPDAPRMPLRARVPPAVGATGQDGGARAAMARKVETGLPRMARWAERRQRSEPTLRWPPRP</sequence>
<dbReference type="EMBL" id="JAIBCX010000038">
    <property type="protein sequence ID" value="MCJ8354809.1"/>
    <property type="molecule type" value="Genomic_DNA"/>
</dbReference>
<organism evidence="3 4">
    <name type="scientific">Novacetimonas hansenii</name>
    <name type="common">Komagataeibacter hansenii</name>
    <dbReference type="NCBI Taxonomy" id="436"/>
    <lineage>
        <taxon>Bacteria</taxon>
        <taxon>Pseudomonadati</taxon>
        <taxon>Pseudomonadota</taxon>
        <taxon>Alphaproteobacteria</taxon>
        <taxon>Acetobacterales</taxon>
        <taxon>Acetobacteraceae</taxon>
        <taxon>Novacetimonas</taxon>
    </lineage>
</organism>
<gene>
    <name evidence="3" type="ORF">K1W68_12560</name>
</gene>
<protein>
    <submittedName>
        <fullName evidence="3">Uncharacterized protein</fullName>
    </submittedName>
</protein>
<feature type="transmembrane region" description="Helical" evidence="2">
    <location>
        <begin position="12"/>
        <end position="36"/>
    </location>
</feature>
<dbReference type="AlphaFoldDB" id="A0AAW5ET94"/>
<name>A0AAW5ET94_NOVHA</name>
<feature type="compositionally biased region" description="Basic and acidic residues" evidence="1">
    <location>
        <begin position="96"/>
        <end position="106"/>
    </location>
</feature>
<keyword evidence="2" id="KW-0812">Transmembrane</keyword>
<comment type="caution">
    <text evidence="3">The sequence shown here is derived from an EMBL/GenBank/DDBJ whole genome shotgun (WGS) entry which is preliminary data.</text>
</comment>
<reference evidence="3" key="1">
    <citation type="journal article" date="2021" name="Polymers (Basel)">
        <title>Highly Stretchable Bacterial Cellulose Produced by Komagataeibacter hansenii SI1.</title>
        <authorList>
            <person name="Cielecka I."/>
            <person name="Ryngajllo M."/>
            <person name="Maniukiewicz W."/>
            <person name="Bielecki S."/>
        </authorList>
    </citation>
    <scope>NUCLEOTIDE SEQUENCE</scope>
    <source>
        <strain evidence="3">SI1</strain>
    </source>
</reference>
<feature type="compositionally biased region" description="Basic and acidic residues" evidence="1">
    <location>
        <begin position="247"/>
        <end position="257"/>
    </location>
</feature>
<keyword evidence="2" id="KW-1133">Transmembrane helix</keyword>
<keyword evidence="2" id="KW-0472">Membrane</keyword>
<feature type="compositionally biased region" description="Low complexity" evidence="1">
    <location>
        <begin position="138"/>
        <end position="148"/>
    </location>
</feature>
<evidence type="ECO:0000313" key="4">
    <source>
        <dbReference type="Proteomes" id="UP001202887"/>
    </source>
</evidence>
<feature type="region of interest" description="Disordered" evidence="1">
    <location>
        <begin position="96"/>
        <end position="265"/>
    </location>
</feature>
<evidence type="ECO:0000256" key="1">
    <source>
        <dbReference type="SAM" id="MobiDB-lite"/>
    </source>
</evidence>
<dbReference type="Proteomes" id="UP001202887">
    <property type="component" value="Unassembled WGS sequence"/>
</dbReference>
<feature type="compositionally biased region" description="Low complexity" evidence="1">
    <location>
        <begin position="184"/>
        <end position="205"/>
    </location>
</feature>
<reference evidence="3" key="2">
    <citation type="submission" date="2022-03" db="EMBL/GenBank/DDBJ databases">
        <authorList>
            <person name="Ryngajllo M."/>
            <person name="Jacek P."/>
            <person name="Kubiak K."/>
        </authorList>
    </citation>
    <scope>NUCLEOTIDE SEQUENCE</scope>
    <source>
        <strain evidence="3">SI1</strain>
    </source>
</reference>
<accession>A0AAW5ET94</accession>
<proteinExistence type="predicted"/>
<evidence type="ECO:0000313" key="3">
    <source>
        <dbReference type="EMBL" id="MCJ8354809.1"/>
    </source>
</evidence>